<accession>A0A4R6XGI1</accession>
<comment type="caution">
    <text evidence="3">The sequence shown here is derived from an EMBL/GenBank/DDBJ whole genome shotgun (WGS) entry which is preliminary data.</text>
</comment>
<dbReference type="AlphaFoldDB" id="A0A4R6XGI1"/>
<feature type="chain" id="PRO_5021012212" evidence="1">
    <location>
        <begin position="24"/>
        <end position="278"/>
    </location>
</feature>
<dbReference type="Gene3D" id="3.40.50.1980">
    <property type="entry name" value="Nitrogenase molybdenum iron protein domain"/>
    <property type="match status" value="2"/>
</dbReference>
<proteinExistence type="predicted"/>
<keyword evidence="1" id="KW-0732">Signal</keyword>
<dbReference type="PANTHER" id="PTHR30535">
    <property type="entry name" value="VITAMIN B12-BINDING PROTEIN"/>
    <property type="match status" value="1"/>
</dbReference>
<dbReference type="PANTHER" id="PTHR30535:SF4">
    <property type="entry name" value="HEMIN-BINDING PERIPLASMIC PROTEIN HMUT"/>
    <property type="match status" value="1"/>
</dbReference>
<evidence type="ECO:0000259" key="2">
    <source>
        <dbReference type="PROSITE" id="PS50983"/>
    </source>
</evidence>
<dbReference type="SUPFAM" id="SSF53807">
    <property type="entry name" value="Helical backbone' metal receptor"/>
    <property type="match status" value="1"/>
</dbReference>
<dbReference type="InterPro" id="IPR002491">
    <property type="entry name" value="ABC_transptr_periplasmic_BD"/>
</dbReference>
<name>A0A4R6XGI1_9GAMM</name>
<organism evidence="3 4">
    <name type="scientific">Marinomonas communis</name>
    <dbReference type="NCBI Taxonomy" id="28254"/>
    <lineage>
        <taxon>Bacteria</taxon>
        <taxon>Pseudomonadati</taxon>
        <taxon>Pseudomonadota</taxon>
        <taxon>Gammaproteobacteria</taxon>
        <taxon>Oceanospirillales</taxon>
        <taxon>Oceanospirillaceae</taxon>
        <taxon>Marinomonas</taxon>
    </lineage>
</organism>
<dbReference type="RefSeq" id="WP_133559550.1">
    <property type="nucleotide sequence ID" value="NZ_SNZA01000001.1"/>
</dbReference>
<feature type="domain" description="Fe/B12 periplasmic-binding" evidence="2">
    <location>
        <begin position="25"/>
        <end position="278"/>
    </location>
</feature>
<feature type="signal peptide" evidence="1">
    <location>
        <begin position="1"/>
        <end position="23"/>
    </location>
</feature>
<evidence type="ECO:0000313" key="3">
    <source>
        <dbReference type="EMBL" id="TDR14908.1"/>
    </source>
</evidence>
<dbReference type="EMBL" id="SNZA01000001">
    <property type="protein sequence ID" value="TDR14908.1"/>
    <property type="molecule type" value="Genomic_DNA"/>
</dbReference>
<dbReference type="OrthoDB" id="9797736at2"/>
<evidence type="ECO:0000313" key="4">
    <source>
        <dbReference type="Proteomes" id="UP000295729"/>
    </source>
</evidence>
<dbReference type="Pfam" id="PF01497">
    <property type="entry name" value="Peripla_BP_2"/>
    <property type="match status" value="1"/>
</dbReference>
<gene>
    <name evidence="3" type="ORF">C8D85_0257</name>
</gene>
<reference evidence="3 4" key="1">
    <citation type="submission" date="2019-03" db="EMBL/GenBank/DDBJ databases">
        <title>Genomic Encyclopedia of Type Strains, Phase IV (KMG-IV): sequencing the most valuable type-strain genomes for metagenomic binning, comparative biology and taxonomic classification.</title>
        <authorList>
            <person name="Goeker M."/>
        </authorList>
    </citation>
    <scope>NUCLEOTIDE SEQUENCE [LARGE SCALE GENOMIC DNA]</scope>
    <source>
        <strain evidence="3 4">DSM 5604</strain>
    </source>
</reference>
<sequence length="278" mass="29455">MSCKALLALVIASTSFVSSTAWAERVVSIGGTVTEIVYLLGESDQLVATDTSSVYPEAANQTPKVGYQRTLSAEGVLSVRPDMLLLTTTAGPQSVLRQLEDTGIQSKVIDTPRTKQGILDAIQTVADALQVPAKGQNAVADVEAAFDKLERPQNWTKAPRLLFIMQMGGSPMIAGRDTGPDGLFNLAGAINAAGDVQGYKNLTPEALMQAQPDAIVVTSHGSHGSKADTIWRIPGIKSTPAAQAKRLIELDTLLALGFGPRTPQAIEAIYQQMGDWTP</sequence>
<dbReference type="PROSITE" id="PS50983">
    <property type="entry name" value="FE_B12_PBP"/>
    <property type="match status" value="1"/>
</dbReference>
<protein>
    <submittedName>
        <fullName evidence="3">Iron complex transport system substrate-binding protein</fullName>
    </submittedName>
</protein>
<keyword evidence="4" id="KW-1185">Reference proteome</keyword>
<dbReference type="InterPro" id="IPR050902">
    <property type="entry name" value="ABC_Transporter_SBP"/>
</dbReference>
<evidence type="ECO:0000256" key="1">
    <source>
        <dbReference type="SAM" id="SignalP"/>
    </source>
</evidence>
<dbReference type="Proteomes" id="UP000295729">
    <property type="component" value="Unassembled WGS sequence"/>
</dbReference>